<feature type="region of interest" description="Disordered" evidence="1">
    <location>
        <begin position="58"/>
        <end position="80"/>
    </location>
</feature>
<proteinExistence type="predicted"/>
<evidence type="ECO:0008006" key="5">
    <source>
        <dbReference type="Google" id="ProtNLM"/>
    </source>
</evidence>
<feature type="compositionally biased region" description="Basic residues" evidence="1">
    <location>
        <begin position="68"/>
        <end position="80"/>
    </location>
</feature>
<accession>A0A2G8SHU8</accession>
<keyword evidence="4" id="KW-1185">Reference proteome</keyword>
<sequence length="278" mass="30888">MTVLRQLLAAIVLAESLALSSFADGPGPQPGQIKNLVTFGDSYTDIVSLARYNKNRSSCSHSPIHLAGRPRRRRDSLARPRRRRQLPQLFPFKFAKVGATCSNALTYRPFPSLFESQLPAYVAARGARDGAHAVDRAERRTSNDPEARGVTLDTGHDGVRGGLGADAVWEWGAEFRLPEREAVSVSRAEKRGRCMLTRPDATVARDARRGRQMIPLETVPLSLYAPDPYPNLYWNWNARRNTTEWSVFMRELTTSGNAIARLQLQLLAPSLKGAHIGE</sequence>
<feature type="region of interest" description="Disordered" evidence="1">
    <location>
        <begin position="132"/>
        <end position="157"/>
    </location>
</feature>
<evidence type="ECO:0000256" key="2">
    <source>
        <dbReference type="SAM" id="SignalP"/>
    </source>
</evidence>
<evidence type="ECO:0000313" key="3">
    <source>
        <dbReference type="EMBL" id="PIL33346.1"/>
    </source>
</evidence>
<dbReference type="Proteomes" id="UP000230002">
    <property type="component" value="Unassembled WGS sequence"/>
</dbReference>
<name>A0A2G8SHU8_9APHY</name>
<reference evidence="3 4" key="1">
    <citation type="journal article" date="2015" name="Sci. Rep.">
        <title>Chromosome-level genome map provides insights into diverse defense mechanisms in the medicinal fungus Ganoderma sinense.</title>
        <authorList>
            <person name="Zhu Y."/>
            <person name="Xu J."/>
            <person name="Sun C."/>
            <person name="Zhou S."/>
            <person name="Xu H."/>
            <person name="Nelson D.R."/>
            <person name="Qian J."/>
            <person name="Song J."/>
            <person name="Luo H."/>
            <person name="Xiang L."/>
            <person name="Li Y."/>
            <person name="Xu Z."/>
            <person name="Ji A."/>
            <person name="Wang L."/>
            <person name="Lu S."/>
            <person name="Hayward A."/>
            <person name="Sun W."/>
            <person name="Li X."/>
            <person name="Schwartz D.C."/>
            <person name="Wang Y."/>
            <person name="Chen S."/>
        </authorList>
    </citation>
    <scope>NUCLEOTIDE SEQUENCE [LARGE SCALE GENOMIC DNA]</scope>
    <source>
        <strain evidence="3 4">ZZ0214-1</strain>
    </source>
</reference>
<feature type="signal peptide" evidence="2">
    <location>
        <begin position="1"/>
        <end position="18"/>
    </location>
</feature>
<feature type="compositionally biased region" description="Basic and acidic residues" evidence="1">
    <location>
        <begin position="132"/>
        <end position="147"/>
    </location>
</feature>
<gene>
    <name evidence="3" type="ORF">GSI_04797</name>
</gene>
<dbReference type="AlphaFoldDB" id="A0A2G8SHU8"/>
<protein>
    <recommendedName>
        <fullName evidence="5">Transporter</fullName>
    </recommendedName>
</protein>
<comment type="caution">
    <text evidence="3">The sequence shown here is derived from an EMBL/GenBank/DDBJ whole genome shotgun (WGS) entry which is preliminary data.</text>
</comment>
<organism evidence="3 4">
    <name type="scientific">Ganoderma sinense ZZ0214-1</name>
    <dbReference type="NCBI Taxonomy" id="1077348"/>
    <lineage>
        <taxon>Eukaryota</taxon>
        <taxon>Fungi</taxon>
        <taxon>Dikarya</taxon>
        <taxon>Basidiomycota</taxon>
        <taxon>Agaricomycotina</taxon>
        <taxon>Agaricomycetes</taxon>
        <taxon>Polyporales</taxon>
        <taxon>Polyporaceae</taxon>
        <taxon>Ganoderma</taxon>
    </lineage>
</organism>
<feature type="chain" id="PRO_5013863111" description="Transporter" evidence="2">
    <location>
        <begin position="19"/>
        <end position="278"/>
    </location>
</feature>
<dbReference type="EMBL" id="AYKW01000008">
    <property type="protein sequence ID" value="PIL33346.1"/>
    <property type="molecule type" value="Genomic_DNA"/>
</dbReference>
<keyword evidence="2" id="KW-0732">Signal</keyword>
<evidence type="ECO:0000313" key="4">
    <source>
        <dbReference type="Proteomes" id="UP000230002"/>
    </source>
</evidence>
<evidence type="ECO:0000256" key="1">
    <source>
        <dbReference type="SAM" id="MobiDB-lite"/>
    </source>
</evidence>
<dbReference type="OrthoDB" id="1600564at2759"/>